<feature type="transmembrane region" description="Helical" evidence="1">
    <location>
        <begin position="12"/>
        <end position="30"/>
    </location>
</feature>
<organism evidence="2 3">
    <name type="scientific">Geodermatophilus obscurus</name>
    <dbReference type="NCBI Taxonomy" id="1861"/>
    <lineage>
        <taxon>Bacteria</taxon>
        <taxon>Bacillati</taxon>
        <taxon>Actinomycetota</taxon>
        <taxon>Actinomycetes</taxon>
        <taxon>Geodermatophilales</taxon>
        <taxon>Geodermatophilaceae</taxon>
        <taxon>Geodermatophilus</taxon>
    </lineage>
</organism>
<evidence type="ECO:0000313" key="2">
    <source>
        <dbReference type="EMBL" id="SFO18754.1"/>
    </source>
</evidence>
<keyword evidence="1" id="KW-0472">Membrane</keyword>
<sequence length="103" mass="10828">MPGQRSRSPLRRVAVHAAVVAGLLVLFAVARLSSGAADGADIGAGLVGLPLLALGFPWTLLLFVDPARLYDLPTALWYLVTLGPAVLNVALHALLVRRRPARG</sequence>
<keyword evidence="3" id="KW-1185">Reference proteome</keyword>
<proteinExistence type="predicted"/>
<keyword evidence="1" id="KW-0812">Transmembrane</keyword>
<protein>
    <submittedName>
        <fullName evidence="2">Uncharacterized protein</fullName>
    </submittedName>
</protein>
<evidence type="ECO:0000313" key="3">
    <source>
        <dbReference type="Proteomes" id="UP000183642"/>
    </source>
</evidence>
<name>A0A1I5F4V3_9ACTN</name>
<gene>
    <name evidence="2" type="ORF">SAMN05660359_01872</name>
</gene>
<evidence type="ECO:0000256" key="1">
    <source>
        <dbReference type="SAM" id="Phobius"/>
    </source>
</evidence>
<feature type="transmembrane region" description="Helical" evidence="1">
    <location>
        <begin position="76"/>
        <end position="96"/>
    </location>
</feature>
<dbReference type="AlphaFoldDB" id="A0A1I5F4V3"/>
<dbReference type="Proteomes" id="UP000183642">
    <property type="component" value="Unassembled WGS sequence"/>
</dbReference>
<dbReference type="RefSeq" id="WP_075013260.1">
    <property type="nucleotide sequence ID" value="NZ_FOWE01000004.1"/>
</dbReference>
<reference evidence="3" key="1">
    <citation type="submission" date="2016-10" db="EMBL/GenBank/DDBJ databases">
        <authorList>
            <person name="Varghese N."/>
            <person name="Submissions S."/>
        </authorList>
    </citation>
    <scope>NUCLEOTIDE SEQUENCE [LARGE SCALE GENOMIC DNA]</scope>
    <source>
        <strain evidence="3">DSM 43161</strain>
    </source>
</reference>
<accession>A0A1I5F4V3</accession>
<dbReference type="EMBL" id="FOWE01000004">
    <property type="protein sequence ID" value="SFO18754.1"/>
    <property type="molecule type" value="Genomic_DNA"/>
</dbReference>
<keyword evidence="1" id="KW-1133">Transmembrane helix</keyword>
<feature type="transmembrane region" description="Helical" evidence="1">
    <location>
        <begin position="42"/>
        <end position="64"/>
    </location>
</feature>